<feature type="compositionally biased region" description="Basic and acidic residues" evidence="1">
    <location>
        <begin position="285"/>
        <end position="296"/>
    </location>
</feature>
<feature type="compositionally biased region" description="Polar residues" evidence="1">
    <location>
        <begin position="108"/>
        <end position="117"/>
    </location>
</feature>
<feature type="region of interest" description="Disordered" evidence="1">
    <location>
        <begin position="214"/>
        <end position="247"/>
    </location>
</feature>
<dbReference type="AlphaFoldDB" id="A0AA47MEX7"/>
<sequence length="699" mass="78178">MTSDPTLTLTLQAVLQWLVLKQKAERKYLLGLLHGVSLDQLQEQESQCPLKDKDTQRHGSLKDDCLRRLRQIHGSLQTHAPLEESSSHRLQTHTPPWPQTQHHHNENQDQAGGSSTGPATRWGECAVILLRQLADVQEAQVSTVLPSLLHMVRHNTPFHNTASGNSIERLQVLRDEYRSEFQAQHFANLLHILSPDIPEASVVEVGLAATQVSHSGPTTELNSNAGLHNKSGPDPAESANPSHEEPEPIRAAEDVFQRQDLCTGCGAALEELPYLEILCVSDATDAPHHGRPATEERAEEEEEAGRAVGPRRTPQGYEKQGSLIASAWSKPARCDSEAPAVCGSAAECSVKVVADEAEEGHCVTGITCYEMAAPDGVGHVEVLVEAPLVQSVIQVLVYTVQQCTVKSVIQYNPVSTVEMHISKQQVETEQTPSECNFQAHGFATETREVAQKLNSEANNAMSEACRDHAEVEVCSVQSTAEPWDQERQELLPAEVHKSIPPTTVRGALPIMEFDFPEKETVMEARSRECNKTREPVSLVERERTMRNLVDMQRKVEMKQQRDRERQLLRVRRKTTGGERNILEPVLWNVRNNPSSPIGQRCQHFCFNVSKVQERLSIIQNKKAEEDLLGLKQRETLEHLTHNLPQEDKIQQKTVVRARLEQLRRERSCVMQSKRDRNTAGFKELLGPVVHSTDAENSTE</sequence>
<keyword evidence="3" id="KW-1185">Reference proteome</keyword>
<evidence type="ECO:0000313" key="2">
    <source>
        <dbReference type="EMBL" id="KAK0138864.1"/>
    </source>
</evidence>
<protein>
    <submittedName>
        <fullName evidence="2">Uncharacterized protein</fullName>
    </submittedName>
</protein>
<comment type="caution">
    <text evidence="2">The sequence shown here is derived from an EMBL/GenBank/DDBJ whole genome shotgun (WGS) entry which is preliminary data.</text>
</comment>
<dbReference type="EMBL" id="JAOPHQ010004566">
    <property type="protein sequence ID" value="KAK0138864.1"/>
    <property type="molecule type" value="Genomic_DNA"/>
</dbReference>
<feature type="region of interest" description="Disordered" evidence="1">
    <location>
        <begin position="77"/>
        <end position="117"/>
    </location>
</feature>
<feature type="compositionally biased region" description="Polar residues" evidence="1">
    <location>
        <begin position="214"/>
        <end position="226"/>
    </location>
</feature>
<proteinExistence type="predicted"/>
<name>A0AA47MEX7_MERPO</name>
<evidence type="ECO:0000313" key="3">
    <source>
        <dbReference type="Proteomes" id="UP001174136"/>
    </source>
</evidence>
<reference evidence="2" key="1">
    <citation type="journal article" date="2023" name="Front. Mar. Sci.">
        <title>A new Merluccius polli reference genome to investigate the effects of global change in West African waters.</title>
        <authorList>
            <person name="Mateo J.L."/>
            <person name="Blanco-Fernandez C."/>
            <person name="Garcia-Vazquez E."/>
            <person name="Machado-Schiaffino G."/>
        </authorList>
    </citation>
    <scope>NUCLEOTIDE SEQUENCE</scope>
    <source>
        <strain evidence="2">C29</strain>
        <tissue evidence="2">Fin</tissue>
    </source>
</reference>
<organism evidence="2 3">
    <name type="scientific">Merluccius polli</name>
    <name type="common">Benguela hake</name>
    <name type="synonym">Merluccius cadenati</name>
    <dbReference type="NCBI Taxonomy" id="89951"/>
    <lineage>
        <taxon>Eukaryota</taxon>
        <taxon>Metazoa</taxon>
        <taxon>Chordata</taxon>
        <taxon>Craniata</taxon>
        <taxon>Vertebrata</taxon>
        <taxon>Euteleostomi</taxon>
        <taxon>Actinopterygii</taxon>
        <taxon>Neopterygii</taxon>
        <taxon>Teleostei</taxon>
        <taxon>Neoteleostei</taxon>
        <taxon>Acanthomorphata</taxon>
        <taxon>Zeiogadaria</taxon>
        <taxon>Gadariae</taxon>
        <taxon>Gadiformes</taxon>
        <taxon>Gadoidei</taxon>
        <taxon>Merlucciidae</taxon>
        <taxon>Merluccius</taxon>
    </lineage>
</organism>
<gene>
    <name evidence="2" type="ORF">N1851_024600</name>
</gene>
<feature type="region of interest" description="Disordered" evidence="1">
    <location>
        <begin position="285"/>
        <end position="317"/>
    </location>
</feature>
<accession>A0AA47MEX7</accession>
<dbReference type="Proteomes" id="UP001174136">
    <property type="component" value="Unassembled WGS sequence"/>
</dbReference>
<evidence type="ECO:0000256" key="1">
    <source>
        <dbReference type="SAM" id="MobiDB-lite"/>
    </source>
</evidence>